<dbReference type="GO" id="GO:0046872">
    <property type="term" value="F:metal ion binding"/>
    <property type="evidence" value="ECO:0007669"/>
    <property type="project" value="UniProtKB-KW"/>
</dbReference>
<feature type="binding site" evidence="8">
    <location>
        <position position="137"/>
    </location>
    <ligand>
        <name>(3R)-3-methyl-D-ornithine</name>
        <dbReference type="ChEBI" id="CHEBI:64642"/>
    </ligand>
</feature>
<evidence type="ECO:0000256" key="5">
    <source>
        <dbReference type="ARBA" id="ARBA00023014"/>
    </source>
</evidence>
<dbReference type="SUPFAM" id="SSF102114">
    <property type="entry name" value="Radical SAM enzymes"/>
    <property type="match status" value="1"/>
</dbReference>
<accession>A0A9D1IC85</accession>
<dbReference type="InterPro" id="IPR007197">
    <property type="entry name" value="rSAM"/>
</dbReference>
<comment type="caution">
    <text evidence="10">The sequence shown here is derived from an EMBL/GenBank/DDBJ whole genome shotgun (WGS) entry which is preliminary data.</text>
</comment>
<dbReference type="PROSITE" id="PS51918">
    <property type="entry name" value="RADICAL_SAM"/>
    <property type="match status" value="1"/>
</dbReference>
<evidence type="ECO:0000256" key="6">
    <source>
        <dbReference type="ARBA" id="ARBA00034078"/>
    </source>
</evidence>
<evidence type="ECO:0000256" key="8">
    <source>
        <dbReference type="PIRSR" id="PIRSR004762-2"/>
    </source>
</evidence>
<dbReference type="SFLD" id="SFLDS00029">
    <property type="entry name" value="Radical_SAM"/>
    <property type="match status" value="1"/>
</dbReference>
<dbReference type="Pfam" id="PF04055">
    <property type="entry name" value="Radical_SAM"/>
    <property type="match status" value="1"/>
</dbReference>
<keyword evidence="3" id="KW-0479">Metal-binding</keyword>
<dbReference type="PANTHER" id="PTHR43726:SF1">
    <property type="entry name" value="BIOTIN SYNTHASE"/>
    <property type="match status" value="1"/>
</dbReference>
<dbReference type="PIRSF" id="PIRSF004762">
    <property type="entry name" value="CHP00423"/>
    <property type="match status" value="1"/>
</dbReference>
<evidence type="ECO:0000256" key="7">
    <source>
        <dbReference type="PIRSR" id="PIRSR004762-1"/>
    </source>
</evidence>
<dbReference type="CDD" id="cd01335">
    <property type="entry name" value="Radical_SAM"/>
    <property type="match status" value="1"/>
</dbReference>
<dbReference type="SMART" id="SM00876">
    <property type="entry name" value="BATS"/>
    <property type="match status" value="1"/>
</dbReference>
<reference evidence="10" key="2">
    <citation type="journal article" date="2021" name="PeerJ">
        <title>Extensive microbial diversity within the chicken gut microbiome revealed by metagenomics and culture.</title>
        <authorList>
            <person name="Gilroy R."/>
            <person name="Ravi A."/>
            <person name="Getino M."/>
            <person name="Pursley I."/>
            <person name="Horton D.L."/>
            <person name="Alikhan N.F."/>
            <person name="Baker D."/>
            <person name="Gharbi K."/>
            <person name="Hall N."/>
            <person name="Watson M."/>
            <person name="Adriaenssens E.M."/>
            <person name="Foster-Nyarko E."/>
            <person name="Jarju S."/>
            <person name="Secka A."/>
            <person name="Antonio M."/>
            <person name="Oren A."/>
            <person name="Chaudhuri R.R."/>
            <person name="La Ragione R."/>
            <person name="Hildebrand F."/>
            <person name="Pallen M.J."/>
        </authorList>
    </citation>
    <scope>NUCLEOTIDE SEQUENCE</scope>
    <source>
        <strain evidence="10">ChiHcec3-11533</strain>
    </source>
</reference>
<dbReference type="GO" id="GO:0042364">
    <property type="term" value="P:water-soluble vitamin biosynthetic process"/>
    <property type="evidence" value="ECO:0007669"/>
    <property type="project" value="UniProtKB-ARBA"/>
</dbReference>
<proteinExistence type="predicted"/>
<dbReference type="InterPro" id="IPR006638">
    <property type="entry name" value="Elp3/MiaA/NifB-like_rSAM"/>
</dbReference>
<feature type="binding site" evidence="8">
    <location>
        <position position="182"/>
    </location>
    <ligand>
        <name>S-adenosyl-L-methionine</name>
        <dbReference type="ChEBI" id="CHEBI:59789"/>
    </ligand>
</feature>
<dbReference type="InterPro" id="IPR034422">
    <property type="entry name" value="HydE/PylB-like"/>
</dbReference>
<evidence type="ECO:0000259" key="9">
    <source>
        <dbReference type="PROSITE" id="PS51918"/>
    </source>
</evidence>
<evidence type="ECO:0000313" key="11">
    <source>
        <dbReference type="Proteomes" id="UP000824072"/>
    </source>
</evidence>
<dbReference type="InterPro" id="IPR058240">
    <property type="entry name" value="rSAM_sf"/>
</dbReference>
<dbReference type="SFLD" id="SFLDG01280">
    <property type="entry name" value="HydE/PylB-like"/>
    <property type="match status" value="1"/>
</dbReference>
<dbReference type="SFLD" id="SFLDF00348">
    <property type="entry name" value="FeFe_hydrogenase_maturase_(Hyd"/>
    <property type="match status" value="1"/>
</dbReference>
<keyword evidence="5 7" id="KW-0411">Iron-sulfur</keyword>
<feature type="binding site" evidence="7">
    <location>
        <position position="66"/>
    </location>
    <ligand>
        <name>[4Fe-4S] cluster</name>
        <dbReference type="ChEBI" id="CHEBI:49883"/>
        <note>4Fe-4S-S-AdoMet</note>
    </ligand>
</feature>
<feature type="binding site" evidence="8">
    <location>
        <position position="162"/>
    </location>
    <ligand>
        <name>S-adenosyl-L-methionine</name>
        <dbReference type="ChEBI" id="CHEBI:59789"/>
    </ligand>
</feature>
<dbReference type="GO" id="GO:0016740">
    <property type="term" value="F:transferase activity"/>
    <property type="evidence" value="ECO:0007669"/>
    <property type="project" value="TreeGrafter"/>
</dbReference>
<dbReference type="GO" id="GO:0051539">
    <property type="term" value="F:4 iron, 4 sulfur cluster binding"/>
    <property type="evidence" value="ECO:0007669"/>
    <property type="project" value="UniProtKB-KW"/>
</dbReference>
<dbReference type="InterPro" id="IPR013785">
    <property type="entry name" value="Aldolase_TIM"/>
</dbReference>
<dbReference type="Proteomes" id="UP000824072">
    <property type="component" value="Unassembled WGS sequence"/>
</dbReference>
<evidence type="ECO:0000256" key="2">
    <source>
        <dbReference type="ARBA" id="ARBA00022691"/>
    </source>
</evidence>
<sequence length="350" mass="39544">MLEQPQVPTPGARLSREEVESLLFHPDAEITASLARAARQIRDRIYGRGVFIRGLIEFTSFCKNNCLYCGLRRSNALAERYRLSPEEILECCEDGYRVGMRTFVLQGGEDAYFTRKRMTDLLQEIKARYPDCAITLSIGERSSEEYQAFFDAGAERYLLRHETATNAHYRFLHPPEMHLSNRMRCLKELRRIGYQVGCGMMVGSPGQMPEMLARDVEFLRAFMPEMVGLGPFIPHRQTPFAQEKAGSVETTLRLLSLVRLMLPSVLLPATTALSTLDGEGRIRGLDAGANVVMLNLSPQSVRKKYSLYDGKADCPDDARTIWREFSATLEQNGYRAVVSRGDPAGKEEIE</sequence>
<protein>
    <submittedName>
        <fullName evidence="10">[FeFe] hydrogenase H-cluster radical SAM maturase HydE</fullName>
    </submittedName>
</protein>
<dbReference type="GO" id="GO:0044272">
    <property type="term" value="P:sulfur compound biosynthetic process"/>
    <property type="evidence" value="ECO:0007669"/>
    <property type="project" value="UniProtKB-ARBA"/>
</dbReference>
<organism evidence="10 11">
    <name type="scientific">Candidatus Pullichristensenella excrementigallinarum</name>
    <dbReference type="NCBI Taxonomy" id="2840907"/>
    <lineage>
        <taxon>Bacteria</taxon>
        <taxon>Bacillati</taxon>
        <taxon>Bacillota</taxon>
        <taxon>Clostridia</taxon>
        <taxon>Candidatus Pullichristensenella</taxon>
    </lineage>
</organism>
<dbReference type="AlphaFoldDB" id="A0A9D1IC85"/>
<dbReference type="SFLD" id="SFLDG01060">
    <property type="entry name" value="BATS_domain_containing"/>
    <property type="match status" value="1"/>
</dbReference>
<evidence type="ECO:0000256" key="3">
    <source>
        <dbReference type="ARBA" id="ARBA00022723"/>
    </source>
</evidence>
<reference evidence="10" key="1">
    <citation type="submission" date="2020-10" db="EMBL/GenBank/DDBJ databases">
        <authorList>
            <person name="Gilroy R."/>
        </authorList>
    </citation>
    <scope>NUCLEOTIDE SEQUENCE</scope>
    <source>
        <strain evidence="10">ChiHcec3-11533</strain>
    </source>
</reference>
<evidence type="ECO:0000256" key="4">
    <source>
        <dbReference type="ARBA" id="ARBA00023004"/>
    </source>
</evidence>
<name>A0A9D1IC85_9FIRM</name>
<feature type="domain" description="Radical SAM core" evidence="9">
    <location>
        <begin position="44"/>
        <end position="270"/>
    </location>
</feature>
<evidence type="ECO:0000256" key="1">
    <source>
        <dbReference type="ARBA" id="ARBA00022485"/>
    </source>
</evidence>
<feature type="binding site" evidence="7">
    <location>
        <position position="62"/>
    </location>
    <ligand>
        <name>[4Fe-4S] cluster</name>
        <dbReference type="ChEBI" id="CHEBI:49883"/>
        <note>4Fe-4S-S-AdoMet</note>
    </ligand>
</feature>
<dbReference type="SMART" id="SM00729">
    <property type="entry name" value="Elp3"/>
    <property type="match status" value="1"/>
</dbReference>
<comment type="cofactor">
    <cofactor evidence="7">
        <name>[4Fe-4S] cluster</name>
        <dbReference type="ChEBI" id="CHEBI:49883"/>
    </cofactor>
    <text evidence="7">Binds 1 [4Fe-4S] cluster. The cluster is coordinated with 3 cysteines and an exchangeable S-adenosyl-L-methionine.</text>
</comment>
<dbReference type="Gene3D" id="3.20.20.70">
    <property type="entry name" value="Aldolase class I"/>
    <property type="match status" value="1"/>
</dbReference>
<dbReference type="InterPro" id="IPR024021">
    <property type="entry name" value="FeFe-hyd_HydE_rSAM"/>
</dbReference>
<evidence type="ECO:0000313" key="10">
    <source>
        <dbReference type="EMBL" id="HIU33976.1"/>
    </source>
</evidence>
<keyword evidence="1 7" id="KW-0004">4Fe-4S</keyword>
<dbReference type="EMBL" id="DVMU01000119">
    <property type="protein sequence ID" value="HIU33976.1"/>
    <property type="molecule type" value="Genomic_DNA"/>
</dbReference>
<keyword evidence="4 7" id="KW-0408">Iron</keyword>
<dbReference type="PANTHER" id="PTHR43726">
    <property type="entry name" value="3-METHYLORNITHINE SYNTHASE"/>
    <property type="match status" value="1"/>
</dbReference>
<keyword evidence="2 7" id="KW-0949">S-adenosyl-L-methionine</keyword>
<dbReference type="NCBIfam" id="TIGR03956">
    <property type="entry name" value="rSAM_HydE"/>
    <property type="match status" value="1"/>
</dbReference>
<dbReference type="InterPro" id="IPR010722">
    <property type="entry name" value="BATS_dom"/>
</dbReference>
<feature type="binding site" evidence="7">
    <location>
        <position position="69"/>
    </location>
    <ligand>
        <name>[4Fe-4S] cluster</name>
        <dbReference type="ChEBI" id="CHEBI:49883"/>
        <note>4Fe-4S-S-AdoMet</note>
    </ligand>
</feature>
<comment type="cofactor">
    <cofactor evidence="6">
        <name>[2Fe-2S] cluster</name>
        <dbReference type="ChEBI" id="CHEBI:190135"/>
    </cofactor>
</comment>
<gene>
    <name evidence="10" type="primary">hydE</name>
    <name evidence="10" type="ORF">IAB02_05380</name>
</gene>